<gene>
    <name evidence="2" type="ORF">H9811_02125</name>
</gene>
<sequence length="361" mass="39500">MAKRLASLALAGALVFAAAPQALAADTIGGADTAQVPVSQELEQENCIQWLLDLLGLGGKDKITVDYLNVKGQGLRRNVKMNLVDCLVGITYTELGSIGNFAEISDRAAAEAWKAQAIAIHSYLEYQNQYGSSANALTYTPVNQIPSSTRKQMEKAIKEVADLILVYDTGSGYSVCDAVFSCSGGYNTQTGVYGTCSARDAWGTDVPYLQSVESPYEEQYHNILRRVVGKDYRMLEYNDSRHPSEPYVSADTSHKSLGGFVQYNTLVVNGRSYRYLNQFVSSRYCFDFTADANGTPAMAYYGYGHGVGMSQCGAVGFAQERGYDYRQILSTYYTGASLMDSSDGRISSGGFNLWDFLFGWL</sequence>
<dbReference type="Proteomes" id="UP000824048">
    <property type="component" value="Unassembled WGS sequence"/>
</dbReference>
<reference evidence="2" key="1">
    <citation type="journal article" date="2021" name="PeerJ">
        <title>Extensive microbial diversity within the chicken gut microbiome revealed by metagenomics and culture.</title>
        <authorList>
            <person name="Gilroy R."/>
            <person name="Ravi A."/>
            <person name="Getino M."/>
            <person name="Pursley I."/>
            <person name="Horton D.L."/>
            <person name="Alikhan N.F."/>
            <person name="Baker D."/>
            <person name="Gharbi K."/>
            <person name="Hall N."/>
            <person name="Watson M."/>
            <person name="Adriaenssens E.M."/>
            <person name="Foster-Nyarko E."/>
            <person name="Jarju S."/>
            <person name="Secka A."/>
            <person name="Antonio M."/>
            <person name="Oren A."/>
            <person name="Chaudhuri R.R."/>
            <person name="La Ragione R."/>
            <person name="Hildebrand F."/>
            <person name="Pallen M.J."/>
        </authorList>
    </citation>
    <scope>NUCLEOTIDE SEQUENCE</scope>
    <source>
        <strain evidence="2">ChiSxjej1B13-11774</strain>
    </source>
</reference>
<accession>A0A9D2EP60</accession>
<dbReference type="AlphaFoldDB" id="A0A9D2EP60"/>
<protein>
    <submittedName>
        <fullName evidence="2">Sporulation protein SpoIID</fullName>
    </submittedName>
</protein>
<comment type="caution">
    <text evidence="2">The sequence shown here is derived from an EMBL/GenBank/DDBJ whole genome shotgun (WGS) entry which is preliminary data.</text>
</comment>
<feature type="signal peptide" evidence="1">
    <location>
        <begin position="1"/>
        <end position="24"/>
    </location>
</feature>
<feature type="chain" id="PRO_5039344874" evidence="1">
    <location>
        <begin position="25"/>
        <end position="361"/>
    </location>
</feature>
<proteinExistence type="predicted"/>
<organism evidence="2 3">
    <name type="scientific">Candidatus Gemmiger excrementigallinarum</name>
    <dbReference type="NCBI Taxonomy" id="2838609"/>
    <lineage>
        <taxon>Bacteria</taxon>
        <taxon>Bacillati</taxon>
        <taxon>Bacillota</taxon>
        <taxon>Clostridia</taxon>
        <taxon>Eubacteriales</taxon>
        <taxon>Gemmiger</taxon>
    </lineage>
</organism>
<reference evidence="2" key="2">
    <citation type="submission" date="2021-04" db="EMBL/GenBank/DDBJ databases">
        <authorList>
            <person name="Gilroy R."/>
        </authorList>
    </citation>
    <scope>NUCLEOTIDE SEQUENCE</scope>
    <source>
        <strain evidence="2">ChiSxjej1B13-11774</strain>
    </source>
</reference>
<name>A0A9D2EP60_9FIRM</name>
<evidence type="ECO:0000313" key="3">
    <source>
        <dbReference type="Proteomes" id="UP000824048"/>
    </source>
</evidence>
<keyword evidence="1" id="KW-0732">Signal</keyword>
<dbReference type="EMBL" id="DXBP01000013">
    <property type="protein sequence ID" value="HIZ41338.1"/>
    <property type="molecule type" value="Genomic_DNA"/>
</dbReference>
<evidence type="ECO:0000313" key="2">
    <source>
        <dbReference type="EMBL" id="HIZ41338.1"/>
    </source>
</evidence>
<evidence type="ECO:0000256" key="1">
    <source>
        <dbReference type="SAM" id="SignalP"/>
    </source>
</evidence>